<dbReference type="EMBL" id="NFDE01000063">
    <property type="protein sequence ID" value="OTX84807.1"/>
    <property type="molecule type" value="Genomic_DNA"/>
</dbReference>
<dbReference type="RefSeq" id="WP_086422990.1">
    <property type="nucleotide sequence ID" value="NZ_NFDE01000063.1"/>
</dbReference>
<dbReference type="AlphaFoldDB" id="A0A242YYM7"/>
<name>A0A242YYM7_9BACI</name>
<accession>A0A242YYM7</accession>
<proteinExistence type="predicted"/>
<evidence type="ECO:0008006" key="3">
    <source>
        <dbReference type="Google" id="ProtNLM"/>
    </source>
</evidence>
<gene>
    <name evidence="1" type="ORF">BK730_23805</name>
</gene>
<evidence type="ECO:0000313" key="2">
    <source>
        <dbReference type="Proteomes" id="UP000194945"/>
    </source>
</evidence>
<protein>
    <recommendedName>
        <fullName evidence="3">GIY-YIG domain-containing protein</fullName>
    </recommendedName>
</protein>
<reference evidence="1 2" key="1">
    <citation type="submission" date="2016-10" db="EMBL/GenBank/DDBJ databases">
        <title>Comparative genomics of Bacillus thuringiensis reveals a path to pathogens against multiple invertebrate hosts.</title>
        <authorList>
            <person name="Zheng J."/>
            <person name="Gao Q."/>
            <person name="Liu H."/>
            <person name="Peng D."/>
            <person name="Ruan L."/>
            <person name="Sun M."/>
        </authorList>
    </citation>
    <scope>NUCLEOTIDE SEQUENCE [LARGE SCALE GENOMIC DNA]</scope>
    <source>
        <strain evidence="1">BGSC 4BK1</strain>
    </source>
</reference>
<sequence>MNIKKLLEDFDTVVDETCNNLKDKVLADFKIPENQITFKLSDDLQHKKCLLDKIENELGIYYFEINLKDFYNDIVEIKGLNRQCIKTRETLLGELNKIWTDKTVRNETKYPKIIIKRFNKHYRLKPYVNKFESDEWIPLYVGISKNLNARLNEHLHCESVSTFSMKLSHLDKYDFPIRISTSLLPGMDLFRRYMLVKEVEGIIRNECFPIIGKQ</sequence>
<organism evidence="1 2">
    <name type="scientific">Bacillus wiedmannii</name>
    <dbReference type="NCBI Taxonomy" id="1890302"/>
    <lineage>
        <taxon>Bacteria</taxon>
        <taxon>Bacillati</taxon>
        <taxon>Bacillota</taxon>
        <taxon>Bacilli</taxon>
        <taxon>Bacillales</taxon>
        <taxon>Bacillaceae</taxon>
        <taxon>Bacillus</taxon>
        <taxon>Bacillus cereus group</taxon>
    </lineage>
</organism>
<dbReference type="Proteomes" id="UP000194945">
    <property type="component" value="Unassembled WGS sequence"/>
</dbReference>
<comment type="caution">
    <text evidence="1">The sequence shown here is derived from an EMBL/GenBank/DDBJ whole genome shotgun (WGS) entry which is preliminary data.</text>
</comment>
<evidence type="ECO:0000313" key="1">
    <source>
        <dbReference type="EMBL" id="OTX84807.1"/>
    </source>
</evidence>